<reference evidence="3" key="1">
    <citation type="journal article" date="2017" name="Nat. Commun.">
        <title>The asparagus genome sheds light on the origin and evolution of a young Y chromosome.</title>
        <authorList>
            <person name="Harkess A."/>
            <person name="Zhou J."/>
            <person name="Xu C."/>
            <person name="Bowers J.E."/>
            <person name="Van der Hulst R."/>
            <person name="Ayyampalayam S."/>
            <person name="Mercati F."/>
            <person name="Riccardi P."/>
            <person name="McKain M.R."/>
            <person name="Kakrana A."/>
            <person name="Tang H."/>
            <person name="Ray J."/>
            <person name="Groenendijk J."/>
            <person name="Arikit S."/>
            <person name="Mathioni S.M."/>
            <person name="Nakano M."/>
            <person name="Shan H."/>
            <person name="Telgmann-Rauber A."/>
            <person name="Kanno A."/>
            <person name="Yue Z."/>
            <person name="Chen H."/>
            <person name="Li W."/>
            <person name="Chen Y."/>
            <person name="Xu X."/>
            <person name="Zhang Y."/>
            <person name="Luo S."/>
            <person name="Chen H."/>
            <person name="Gao J."/>
            <person name="Mao Z."/>
            <person name="Pires J.C."/>
            <person name="Luo M."/>
            <person name="Kudrna D."/>
            <person name="Wing R.A."/>
            <person name="Meyers B.C."/>
            <person name="Yi K."/>
            <person name="Kong H."/>
            <person name="Lavrijsen P."/>
            <person name="Sunseri F."/>
            <person name="Falavigna A."/>
            <person name="Ye Y."/>
            <person name="Leebens-Mack J.H."/>
            <person name="Chen G."/>
        </authorList>
    </citation>
    <scope>NUCLEOTIDE SEQUENCE [LARGE SCALE GENOMIC DNA]</scope>
    <source>
        <strain evidence="3">cv. DH0086</strain>
    </source>
</reference>
<feature type="non-terminal residue" evidence="2">
    <location>
        <position position="101"/>
    </location>
</feature>
<organism evidence="2 3">
    <name type="scientific">Asparagus officinalis</name>
    <name type="common">Garden asparagus</name>
    <dbReference type="NCBI Taxonomy" id="4686"/>
    <lineage>
        <taxon>Eukaryota</taxon>
        <taxon>Viridiplantae</taxon>
        <taxon>Streptophyta</taxon>
        <taxon>Embryophyta</taxon>
        <taxon>Tracheophyta</taxon>
        <taxon>Spermatophyta</taxon>
        <taxon>Magnoliopsida</taxon>
        <taxon>Liliopsida</taxon>
        <taxon>Asparagales</taxon>
        <taxon>Asparagaceae</taxon>
        <taxon>Asparagoideae</taxon>
        <taxon>Asparagus</taxon>
    </lineage>
</organism>
<gene>
    <name evidence="2" type="ORF">A4U43_C03F27290</name>
</gene>
<evidence type="ECO:0000256" key="1">
    <source>
        <dbReference type="SAM" id="Phobius"/>
    </source>
</evidence>
<feature type="transmembrane region" description="Helical" evidence="1">
    <location>
        <begin position="29"/>
        <end position="47"/>
    </location>
</feature>
<dbReference type="AlphaFoldDB" id="A0A5P1FID5"/>
<sequence length="101" mass="11827">MDALGQLAMSHWMSIEIQKNYPTNFRRRTQLASIYVCHLYIAISALIRSTPSTYKVRMACYCSVREVKVMRDEIFQVMQAGFIRIFPFLVGFYSILCNLLF</sequence>
<name>A0A5P1FID5_ASPOF</name>
<evidence type="ECO:0000313" key="3">
    <source>
        <dbReference type="Proteomes" id="UP000243459"/>
    </source>
</evidence>
<dbReference type="Gramene" id="ONK76401">
    <property type="protein sequence ID" value="ONK76401"/>
    <property type="gene ID" value="A4U43_C03F27290"/>
</dbReference>
<keyword evidence="1" id="KW-0812">Transmembrane</keyword>
<feature type="transmembrane region" description="Helical" evidence="1">
    <location>
        <begin position="74"/>
        <end position="96"/>
    </location>
</feature>
<dbReference type="EMBL" id="CM007383">
    <property type="protein sequence ID" value="ONK76401.1"/>
    <property type="molecule type" value="Genomic_DNA"/>
</dbReference>
<proteinExistence type="predicted"/>
<keyword evidence="1" id="KW-0472">Membrane</keyword>
<accession>A0A5P1FID5</accession>
<keyword evidence="3" id="KW-1185">Reference proteome</keyword>
<keyword evidence="1" id="KW-1133">Transmembrane helix</keyword>
<protein>
    <submittedName>
        <fullName evidence="2">Uncharacterized protein</fullName>
    </submittedName>
</protein>
<evidence type="ECO:0000313" key="2">
    <source>
        <dbReference type="EMBL" id="ONK76401.1"/>
    </source>
</evidence>
<dbReference type="Proteomes" id="UP000243459">
    <property type="component" value="Chromosome 3"/>
</dbReference>